<comment type="caution">
    <text evidence="1">The sequence shown here is derived from an EMBL/GenBank/DDBJ whole genome shotgun (WGS) entry which is preliminary data.</text>
</comment>
<dbReference type="EMBL" id="WBMS02000004">
    <property type="protein sequence ID" value="MVZ99990.1"/>
    <property type="molecule type" value="Genomic_DNA"/>
</dbReference>
<name>A0A6I4M8A8_9ACTN</name>
<keyword evidence="2" id="KW-1185">Reference proteome</keyword>
<reference evidence="1" key="1">
    <citation type="submission" date="2019-12" db="EMBL/GenBank/DDBJ databases">
        <title>Actinomadura physcomitrii sp. nov., a novel actinomycete isolated from moss [Physcomitrium sphaericum (Ludw) Fuernr].</title>
        <authorList>
            <person name="Zhuang X."/>
        </authorList>
    </citation>
    <scope>NUCLEOTIDE SEQUENCE [LARGE SCALE GENOMIC DNA]</scope>
    <source>
        <strain evidence="1">LD22</strain>
    </source>
</reference>
<proteinExistence type="predicted"/>
<dbReference type="RefSeq" id="WP_151592366.1">
    <property type="nucleotide sequence ID" value="NZ_WBMS02000004.1"/>
</dbReference>
<protein>
    <submittedName>
        <fullName evidence="1">Uncharacterized protein</fullName>
    </submittedName>
</protein>
<dbReference type="AlphaFoldDB" id="A0A6I4M8A8"/>
<accession>A0A6I4M8A8</accession>
<gene>
    <name evidence="1" type="ORF">F8568_006300</name>
</gene>
<evidence type="ECO:0000313" key="1">
    <source>
        <dbReference type="EMBL" id="MVZ99990.1"/>
    </source>
</evidence>
<evidence type="ECO:0000313" key="2">
    <source>
        <dbReference type="Proteomes" id="UP000462055"/>
    </source>
</evidence>
<dbReference type="Proteomes" id="UP000462055">
    <property type="component" value="Unassembled WGS sequence"/>
</dbReference>
<sequence length="101" mass="11309">MDAPHMSFPPDGCSYEVRYTLGRRGTGLEAFADEFDLGRWFVLMAEEGVFVPVEFSVPDEDGRNGFQIFCVSDGTRVPISYFHPRLVRGRIEGAHDAVPNP</sequence>
<organism evidence="1 2">
    <name type="scientific">Actinomadura physcomitrii</name>
    <dbReference type="NCBI Taxonomy" id="2650748"/>
    <lineage>
        <taxon>Bacteria</taxon>
        <taxon>Bacillati</taxon>
        <taxon>Actinomycetota</taxon>
        <taxon>Actinomycetes</taxon>
        <taxon>Streptosporangiales</taxon>
        <taxon>Thermomonosporaceae</taxon>
        <taxon>Actinomadura</taxon>
    </lineage>
</organism>